<dbReference type="PANTHER" id="PTHR15600:SF42">
    <property type="entry name" value="SACSIN"/>
    <property type="match status" value="1"/>
</dbReference>
<proteinExistence type="predicted"/>
<name>A0AAD3HGG2_9CHLO</name>
<dbReference type="InterPro" id="IPR052972">
    <property type="entry name" value="Sacsin_chaperone_reg"/>
</dbReference>
<evidence type="ECO:0000256" key="1">
    <source>
        <dbReference type="SAM" id="MobiDB-lite"/>
    </source>
</evidence>
<feature type="region of interest" description="Disordered" evidence="1">
    <location>
        <begin position="632"/>
        <end position="658"/>
    </location>
</feature>
<feature type="compositionally biased region" description="Low complexity" evidence="1">
    <location>
        <begin position="73"/>
        <end position="107"/>
    </location>
</feature>
<comment type="caution">
    <text evidence="2">The sequence shown here is derived from an EMBL/GenBank/DDBJ whole genome shotgun (WGS) entry which is preliminary data.</text>
</comment>
<dbReference type="AlphaFoldDB" id="A0AAD3HGG2"/>
<feature type="region of interest" description="Disordered" evidence="1">
    <location>
        <begin position="73"/>
        <end position="133"/>
    </location>
</feature>
<feature type="compositionally biased region" description="Low complexity" evidence="1">
    <location>
        <begin position="632"/>
        <end position="656"/>
    </location>
</feature>
<keyword evidence="3" id="KW-1185">Reference proteome</keyword>
<feature type="compositionally biased region" description="Low complexity" evidence="1">
    <location>
        <begin position="558"/>
        <end position="567"/>
    </location>
</feature>
<feature type="region of interest" description="Disordered" evidence="1">
    <location>
        <begin position="547"/>
        <end position="568"/>
    </location>
</feature>
<organism evidence="2 3">
    <name type="scientific">Astrephomene gubernaculifera</name>
    <dbReference type="NCBI Taxonomy" id="47775"/>
    <lineage>
        <taxon>Eukaryota</taxon>
        <taxon>Viridiplantae</taxon>
        <taxon>Chlorophyta</taxon>
        <taxon>core chlorophytes</taxon>
        <taxon>Chlorophyceae</taxon>
        <taxon>CS clade</taxon>
        <taxon>Chlamydomonadales</taxon>
        <taxon>Astrephomenaceae</taxon>
        <taxon>Astrephomene</taxon>
    </lineage>
</organism>
<dbReference type="EMBL" id="BMAR01000001">
    <property type="protein sequence ID" value="GFR39738.1"/>
    <property type="molecule type" value="Genomic_DNA"/>
</dbReference>
<gene>
    <name evidence="2" type="ORF">Agub_g220</name>
</gene>
<evidence type="ECO:0000313" key="2">
    <source>
        <dbReference type="EMBL" id="GFR39738.1"/>
    </source>
</evidence>
<feature type="non-terminal residue" evidence="2">
    <location>
        <position position="826"/>
    </location>
</feature>
<feature type="compositionally biased region" description="Gly residues" evidence="1">
    <location>
        <begin position="114"/>
        <end position="129"/>
    </location>
</feature>
<dbReference type="Proteomes" id="UP001054857">
    <property type="component" value="Unassembled WGS sequence"/>
</dbReference>
<feature type="non-terminal residue" evidence="2">
    <location>
        <position position="1"/>
    </location>
</feature>
<accession>A0AAD3HGG2</accession>
<sequence>EYGNAAAAAAAARQRSVGPAALGKALAQAFGRGLGRIAGHDGPKQYLCPLELHVLVDNGLLLPQDAELDAAVPSALSSSSPTPPASSLATPAAAAAASTPHSPTHATQPTIDNAGGGNSAGGGGGGGGSRTESLGSTLYRERWLLSSCHDAEGVPLPAAAAAASAGGAVRPELVAAVAVCIARNEERDLYPASGLFAPVFLLPPPPQQQLTAAAAGPAAAAVAGSALGRMPFLVAGHFYLSRRSGKHVLSPFTRSDGGGIASGGTMAADASGVSGGAMMTSAAAAAALPPLLQHRCDHNRRVLDLASTAWQQLASYFCAPDQYNGPRNRLYDIFPDMAAATAAIGATTATAPASAATTPARSPPTTLTATSGGTTGANSSTAAAAAADEVALYCLRQMYGAASRLPLWRLRTGRFVHLPEGCFLQPTTEGLGPAAMGFMARQLPLFDVPWVVKKHLEAADVHGLRTVSPAVVRPLLKNLGRRQGMGVGATAGVGVGGGGGGGGSGSGGKPTWPNLTVLEATELLLFCSADLLADQLPASAAAGGVAASGSGGAGVGRPGTAAAAGSGAAAGGGSGAAGGLASASSLMDELSSQVRNVVGELVGPALYDQLRQQALGILSGAAVPAGFGAAAAAPQPQQLQSHPSHHAQPASQSPAAGPRYHAARLLDCRGLPLPTAAGNIEVLGSQPLLAAPPLPSLASPASLLPPHCAAEFVHPDCVARMSEHFKDPQYRSSLALRLYTLGDLARHLRTALPPGWDHPMPPPPSHSAAAAAVTPAGDVTPADGPVGLGRAWDSGLGLLGDGPSGLWLWQLWVLVNGMLDAAEEWQ</sequence>
<feature type="region of interest" description="Disordered" evidence="1">
    <location>
        <begin position="351"/>
        <end position="379"/>
    </location>
</feature>
<evidence type="ECO:0000313" key="3">
    <source>
        <dbReference type="Proteomes" id="UP001054857"/>
    </source>
</evidence>
<protein>
    <submittedName>
        <fullName evidence="2">Uncharacterized protein</fullName>
    </submittedName>
</protein>
<dbReference type="GO" id="GO:0030544">
    <property type="term" value="F:Hsp70 protein binding"/>
    <property type="evidence" value="ECO:0007669"/>
    <property type="project" value="TreeGrafter"/>
</dbReference>
<dbReference type="PANTHER" id="PTHR15600">
    <property type="entry name" value="SACSIN"/>
    <property type="match status" value="1"/>
</dbReference>
<reference evidence="2 3" key="1">
    <citation type="journal article" date="2021" name="Sci. Rep.">
        <title>Genome sequencing of the multicellular alga Astrephomene provides insights into convergent evolution of germ-soma differentiation.</title>
        <authorList>
            <person name="Yamashita S."/>
            <person name="Yamamoto K."/>
            <person name="Matsuzaki R."/>
            <person name="Suzuki S."/>
            <person name="Yamaguchi H."/>
            <person name="Hirooka S."/>
            <person name="Minakuchi Y."/>
            <person name="Miyagishima S."/>
            <person name="Kawachi M."/>
            <person name="Toyoda A."/>
            <person name="Nozaki H."/>
        </authorList>
    </citation>
    <scope>NUCLEOTIDE SEQUENCE [LARGE SCALE GENOMIC DNA]</scope>
    <source>
        <strain evidence="2 3">NIES-4017</strain>
    </source>
</reference>